<feature type="region of interest" description="Disordered" evidence="1">
    <location>
        <begin position="63"/>
        <end position="122"/>
    </location>
</feature>
<gene>
    <name evidence="2" type="ORF">EGYM00392_LOCUS28873</name>
</gene>
<dbReference type="EMBL" id="HBGA01077322">
    <property type="protein sequence ID" value="CAD9017763.1"/>
    <property type="molecule type" value="Transcribed_RNA"/>
</dbReference>
<organism evidence="2">
    <name type="scientific">Eutreptiella gymnastica</name>
    <dbReference type="NCBI Taxonomy" id="73025"/>
    <lineage>
        <taxon>Eukaryota</taxon>
        <taxon>Discoba</taxon>
        <taxon>Euglenozoa</taxon>
        <taxon>Euglenida</taxon>
        <taxon>Spirocuta</taxon>
        <taxon>Euglenophyceae</taxon>
        <taxon>Eutreptiales</taxon>
        <taxon>Eutreptiaceae</taxon>
        <taxon>Eutreptiella</taxon>
    </lineage>
</organism>
<sequence length="122" mass="13645">MLMSAPVDKDYMKCLVPERAMVPKSLIMSALVTDKEVGFRVQHRLISQQLVANLVQSIRGWRQVSQAKTKRVRRAGRSVTSAEAPSPGPWQKLHRKGDRGKPRDSNPRAAKGRRERGEGSEG</sequence>
<evidence type="ECO:0000313" key="2">
    <source>
        <dbReference type="EMBL" id="CAD9017763.1"/>
    </source>
</evidence>
<name>A0A7S1NG99_9EUGL</name>
<reference evidence="2" key="1">
    <citation type="submission" date="2021-01" db="EMBL/GenBank/DDBJ databases">
        <authorList>
            <person name="Corre E."/>
            <person name="Pelletier E."/>
            <person name="Niang G."/>
            <person name="Scheremetjew M."/>
            <person name="Finn R."/>
            <person name="Kale V."/>
            <person name="Holt S."/>
            <person name="Cochrane G."/>
            <person name="Meng A."/>
            <person name="Brown T."/>
            <person name="Cohen L."/>
        </authorList>
    </citation>
    <scope>NUCLEOTIDE SEQUENCE</scope>
    <source>
        <strain evidence="2">NIES-381</strain>
    </source>
</reference>
<protein>
    <submittedName>
        <fullName evidence="2">Uncharacterized protein</fullName>
    </submittedName>
</protein>
<evidence type="ECO:0000256" key="1">
    <source>
        <dbReference type="SAM" id="MobiDB-lite"/>
    </source>
</evidence>
<proteinExistence type="predicted"/>
<dbReference type="AlphaFoldDB" id="A0A7S1NG99"/>
<accession>A0A7S1NG99</accession>